<feature type="domain" description="Tyrosine specific protein phosphatases" evidence="2">
    <location>
        <begin position="69"/>
        <end position="151"/>
    </location>
</feature>
<dbReference type="Proteomes" id="UP000515733">
    <property type="component" value="Chromosome"/>
</dbReference>
<evidence type="ECO:0000313" key="3">
    <source>
        <dbReference type="EMBL" id="CAB1368295.1"/>
    </source>
</evidence>
<evidence type="ECO:0000256" key="1">
    <source>
        <dbReference type="SAM" id="MobiDB-lite"/>
    </source>
</evidence>
<dbReference type="KEGG" id="doe:DENOEST_1130"/>
<sequence>MTILSVDFIPRRKAEALTVEEATAVISINEPESGMAPLAVFPEILRLAFHDVDSQDYTDWVLFDDAQGQEVIGFVERLHASPIAHHLKVHCRAGISRSAAVALYVAEATGCEFLRRPFAGLANKLMLEILSRASGLPLKRPRALPRRERFQVEISRNFETGLAEVRVVNGVTGEEIVQAGPMLEVPQLLTAGLQRVWGIANPPSAHHVTNWDHLEGRGGRTGRRARKRYSSGNGGGGDCDSGQPI</sequence>
<name>A0A6S6XU32_9PROT</name>
<dbReference type="Gene3D" id="3.90.190.10">
    <property type="entry name" value="Protein tyrosine phosphatase superfamily"/>
    <property type="match status" value="1"/>
</dbReference>
<organism evidence="3 4">
    <name type="scientific">Denitratisoma oestradiolicum</name>
    <dbReference type="NCBI Taxonomy" id="311182"/>
    <lineage>
        <taxon>Bacteria</taxon>
        <taxon>Pseudomonadati</taxon>
        <taxon>Pseudomonadota</taxon>
        <taxon>Betaproteobacteria</taxon>
        <taxon>Nitrosomonadales</taxon>
        <taxon>Sterolibacteriaceae</taxon>
        <taxon>Denitratisoma</taxon>
    </lineage>
</organism>
<protein>
    <recommendedName>
        <fullName evidence="2">Tyrosine specific protein phosphatases domain-containing protein</fullName>
    </recommendedName>
</protein>
<feature type="region of interest" description="Disordered" evidence="1">
    <location>
        <begin position="210"/>
        <end position="245"/>
    </location>
</feature>
<feature type="compositionally biased region" description="Basic residues" evidence="1">
    <location>
        <begin position="220"/>
        <end position="229"/>
    </location>
</feature>
<dbReference type="PROSITE" id="PS00383">
    <property type="entry name" value="TYR_PHOSPHATASE_1"/>
    <property type="match status" value="1"/>
</dbReference>
<dbReference type="RefSeq" id="WP_145772334.1">
    <property type="nucleotide sequence ID" value="NZ_LR778301.1"/>
</dbReference>
<dbReference type="InterPro" id="IPR000387">
    <property type="entry name" value="Tyr_Pase_dom"/>
</dbReference>
<dbReference type="AlphaFoldDB" id="A0A6S6XU32"/>
<dbReference type="SUPFAM" id="SSF52799">
    <property type="entry name" value="(Phosphotyrosine protein) phosphatases II"/>
    <property type="match status" value="1"/>
</dbReference>
<evidence type="ECO:0000259" key="2">
    <source>
        <dbReference type="PROSITE" id="PS50056"/>
    </source>
</evidence>
<reference evidence="3 4" key="1">
    <citation type="submission" date="2020-03" db="EMBL/GenBank/DDBJ databases">
        <authorList>
            <consortium name="Genoscope - CEA"/>
            <person name="William W."/>
        </authorList>
    </citation>
    <scope>NUCLEOTIDE SEQUENCE [LARGE SCALE GENOMIC DNA]</scope>
    <source>
        <strain evidence="4">DSM 16959</strain>
    </source>
</reference>
<evidence type="ECO:0000313" key="4">
    <source>
        <dbReference type="Proteomes" id="UP000515733"/>
    </source>
</evidence>
<dbReference type="InterPro" id="IPR029021">
    <property type="entry name" value="Prot-tyrosine_phosphatase-like"/>
</dbReference>
<dbReference type="EMBL" id="LR778301">
    <property type="protein sequence ID" value="CAB1368295.1"/>
    <property type="molecule type" value="Genomic_DNA"/>
</dbReference>
<proteinExistence type="predicted"/>
<gene>
    <name evidence="3" type="ORF">DENOEST_1130</name>
</gene>
<keyword evidence="4" id="KW-1185">Reference proteome</keyword>
<accession>A0A6S6XU32</accession>
<dbReference type="InterPro" id="IPR016130">
    <property type="entry name" value="Tyr_Pase_AS"/>
</dbReference>
<dbReference type="PROSITE" id="PS50056">
    <property type="entry name" value="TYR_PHOSPHATASE_2"/>
    <property type="match status" value="1"/>
</dbReference>
<dbReference type="OrthoDB" id="8558488at2"/>